<accession>A0ABN1ZCM7</accession>
<name>A0ABN1ZCM7_9MICO</name>
<gene>
    <name evidence="2" type="ORF">GCM10009627_16810</name>
</gene>
<sequence>MRSARIGRAGVRRARSDSRRAAEPWSGATGPVSRTVPGLVSGLASGTASLGCAELSGAARPTAGDPPVGVPPVLVDVVRSAR</sequence>
<keyword evidence="3" id="KW-1185">Reference proteome</keyword>
<evidence type="ECO:0000313" key="2">
    <source>
        <dbReference type="EMBL" id="GAA1493335.1"/>
    </source>
</evidence>
<reference evidence="2 3" key="1">
    <citation type="journal article" date="2019" name="Int. J. Syst. Evol. Microbiol.">
        <title>The Global Catalogue of Microorganisms (GCM) 10K type strain sequencing project: providing services to taxonomists for standard genome sequencing and annotation.</title>
        <authorList>
            <consortium name="The Broad Institute Genomics Platform"/>
            <consortium name="The Broad Institute Genome Sequencing Center for Infectious Disease"/>
            <person name="Wu L."/>
            <person name="Ma J."/>
        </authorList>
    </citation>
    <scope>NUCLEOTIDE SEQUENCE [LARGE SCALE GENOMIC DNA]</scope>
    <source>
        <strain evidence="2 3">JCM 12140</strain>
    </source>
</reference>
<proteinExistence type="predicted"/>
<comment type="caution">
    <text evidence="2">The sequence shown here is derived from an EMBL/GenBank/DDBJ whole genome shotgun (WGS) entry which is preliminary data.</text>
</comment>
<dbReference type="Proteomes" id="UP001501742">
    <property type="component" value="Unassembled WGS sequence"/>
</dbReference>
<evidence type="ECO:0000256" key="1">
    <source>
        <dbReference type="SAM" id="MobiDB-lite"/>
    </source>
</evidence>
<feature type="region of interest" description="Disordered" evidence="1">
    <location>
        <begin position="1"/>
        <end position="36"/>
    </location>
</feature>
<evidence type="ECO:0000313" key="3">
    <source>
        <dbReference type="Proteomes" id="UP001501742"/>
    </source>
</evidence>
<dbReference type="EMBL" id="BAAAJX010000006">
    <property type="protein sequence ID" value="GAA1493335.1"/>
    <property type="molecule type" value="Genomic_DNA"/>
</dbReference>
<protein>
    <submittedName>
        <fullName evidence="2">Uncharacterized protein</fullName>
    </submittedName>
</protein>
<organism evidence="2 3">
    <name type="scientific">Curtobacterium herbarum</name>
    <dbReference type="NCBI Taxonomy" id="150122"/>
    <lineage>
        <taxon>Bacteria</taxon>
        <taxon>Bacillati</taxon>
        <taxon>Actinomycetota</taxon>
        <taxon>Actinomycetes</taxon>
        <taxon>Micrococcales</taxon>
        <taxon>Microbacteriaceae</taxon>
        <taxon>Curtobacterium</taxon>
    </lineage>
</organism>